<keyword evidence="10" id="KW-1185">Reference proteome</keyword>
<evidence type="ECO:0000313" key="10">
    <source>
        <dbReference type="Proteomes" id="UP000284416"/>
    </source>
</evidence>
<dbReference type="InterPro" id="IPR042529">
    <property type="entry name" value="IF_2B-like_C"/>
</dbReference>
<dbReference type="InterPro" id="IPR051855">
    <property type="entry name" value="eIF2B_beta_subunit"/>
</dbReference>
<dbReference type="InterPro" id="IPR000649">
    <property type="entry name" value="IF-2B-related"/>
</dbReference>
<dbReference type="GO" id="GO:0005085">
    <property type="term" value="F:guanyl-nucleotide exchange factor activity"/>
    <property type="evidence" value="ECO:0007669"/>
    <property type="project" value="TreeGrafter"/>
</dbReference>
<dbReference type="GO" id="GO:0003743">
    <property type="term" value="F:translation initiation factor activity"/>
    <property type="evidence" value="ECO:0007669"/>
    <property type="project" value="UniProtKB-KW"/>
</dbReference>
<comment type="similarity">
    <text evidence="8">Belongs to the eIF-2B alpha/beta/delta subunits family.</text>
</comment>
<proteinExistence type="inferred from homology"/>
<evidence type="ECO:0000256" key="7">
    <source>
        <dbReference type="ARBA" id="ARBA00046432"/>
    </source>
</evidence>
<name>A0A417YIF8_9BACI</name>
<evidence type="ECO:0000256" key="2">
    <source>
        <dbReference type="ARBA" id="ARBA00022490"/>
    </source>
</evidence>
<evidence type="ECO:0000256" key="4">
    <source>
        <dbReference type="ARBA" id="ARBA00022917"/>
    </source>
</evidence>
<gene>
    <name evidence="9" type="ORF">D1B31_21105</name>
</gene>
<reference evidence="9 10" key="1">
    <citation type="journal article" date="2017" name="Int. J. Syst. Evol. Microbiol.">
        <title>Bacillus notoginsengisoli sp. nov., a novel bacterium isolated from the rhizosphere of Panax notoginseng.</title>
        <authorList>
            <person name="Zhang M.Y."/>
            <person name="Cheng J."/>
            <person name="Cai Y."/>
            <person name="Zhang T.Y."/>
            <person name="Wu Y.Y."/>
            <person name="Manikprabhu D."/>
            <person name="Li W.J."/>
            <person name="Zhang Y.X."/>
        </authorList>
    </citation>
    <scope>NUCLEOTIDE SEQUENCE [LARGE SCALE GENOMIC DNA]</scope>
    <source>
        <strain evidence="9 10">JCM 30743</strain>
    </source>
</reference>
<dbReference type="PANTHER" id="PTHR45859">
    <property type="entry name" value="TRANSLATION INITIATION FACTOR EIF-2B SUBUNIT BETA"/>
    <property type="match status" value="1"/>
</dbReference>
<dbReference type="GO" id="GO:0005829">
    <property type="term" value="C:cytosol"/>
    <property type="evidence" value="ECO:0007669"/>
    <property type="project" value="UniProtKB-SubCell"/>
</dbReference>
<comment type="subunit">
    <text evidence="7">Component of the translation initiation factor 2B (eIF2B) complex which is a heterodecamer of two sets of five different subunits: alpha, beta, gamma, delta and epsilon. Subunits alpha, beta and delta comprise a regulatory subcomplex and subunits epsilon and gamma comprise a catalytic subcomplex. Within the complex, the hexameric regulatory complex resides at the center, with the two heterodimeric catalytic subcomplexes bound on opposite sides.</text>
</comment>
<comment type="subcellular location">
    <subcellularLocation>
        <location evidence="1">Cytoplasm</location>
        <location evidence="1">Cytosol</location>
    </subcellularLocation>
</comment>
<dbReference type="SUPFAM" id="SSF100950">
    <property type="entry name" value="NagB/RpiA/CoA transferase-like"/>
    <property type="match status" value="1"/>
</dbReference>
<comment type="caution">
    <text evidence="9">The sequence shown here is derived from an EMBL/GenBank/DDBJ whole genome shotgun (WGS) entry which is preliminary data.</text>
</comment>
<dbReference type="OrthoDB" id="9803436at2"/>
<dbReference type="Proteomes" id="UP000284416">
    <property type="component" value="Unassembled WGS sequence"/>
</dbReference>
<accession>A0A417YIF8</accession>
<dbReference type="PANTHER" id="PTHR45859:SF1">
    <property type="entry name" value="TRANSLATION INITIATION FACTOR EIF-2B SUBUNIT BETA"/>
    <property type="match status" value="1"/>
</dbReference>
<evidence type="ECO:0000256" key="1">
    <source>
        <dbReference type="ARBA" id="ARBA00004514"/>
    </source>
</evidence>
<dbReference type="Pfam" id="PF01008">
    <property type="entry name" value="IF-2B"/>
    <property type="match status" value="1"/>
</dbReference>
<evidence type="ECO:0000313" key="9">
    <source>
        <dbReference type="EMBL" id="RHW32846.1"/>
    </source>
</evidence>
<sequence length="326" mass="36369">MRENGVVRQLLPETVKNLFDDIVYQRVLGASKHIFMIGQMIEAIAKEGKENGAPIDKVVDDILTVSKFFIETRGEASQAISNAINMMVKDIALVKKMDLEDGIKQIISKKDSYAALAKESLDLVVNYSVKAAESMEKIMVFDYSSTVDQFLKKMKREDRDLTVVIPESRSIDGGHAFVKTCLEVGHKVKFIPDAAIMYFLKECDGAFIGAETFFPDGTVFNTTGSDLVGLVCSEFKIPLYVLTPLIKVDIRPVYGYKKVLVENDLSERLASNWKEEERGNVDFICPELLGVDPKYITAVITEKGIIPARQLFNVSVGYSKELKGDV</sequence>
<dbReference type="Gene3D" id="3.40.50.10470">
    <property type="entry name" value="Translation initiation factor eif-2b, domain 2"/>
    <property type="match status" value="1"/>
</dbReference>
<evidence type="ECO:0000256" key="8">
    <source>
        <dbReference type="RuleBase" id="RU003814"/>
    </source>
</evidence>
<protein>
    <recommendedName>
        <fullName evidence="5">Translation initiation factor eIF2B subunit beta</fullName>
    </recommendedName>
    <alternativeName>
        <fullName evidence="6">eIF2B GDP-GTP exchange factor subunit beta</fullName>
    </alternativeName>
</protein>
<evidence type="ECO:0000256" key="3">
    <source>
        <dbReference type="ARBA" id="ARBA00022540"/>
    </source>
</evidence>
<dbReference type="AlphaFoldDB" id="A0A417YIF8"/>
<organism evidence="9 10">
    <name type="scientific">Neobacillus notoginsengisoli</name>
    <dbReference type="NCBI Taxonomy" id="1578198"/>
    <lineage>
        <taxon>Bacteria</taxon>
        <taxon>Bacillati</taxon>
        <taxon>Bacillota</taxon>
        <taxon>Bacilli</taxon>
        <taxon>Bacillales</taxon>
        <taxon>Bacillaceae</taxon>
        <taxon>Neobacillus</taxon>
    </lineage>
</organism>
<keyword evidence="2" id="KW-0963">Cytoplasm</keyword>
<dbReference type="EMBL" id="QWEG01000018">
    <property type="protein sequence ID" value="RHW32846.1"/>
    <property type="molecule type" value="Genomic_DNA"/>
</dbReference>
<evidence type="ECO:0000256" key="5">
    <source>
        <dbReference type="ARBA" id="ARBA00044122"/>
    </source>
</evidence>
<evidence type="ECO:0000256" key="6">
    <source>
        <dbReference type="ARBA" id="ARBA00044228"/>
    </source>
</evidence>
<keyword evidence="3" id="KW-0396">Initiation factor</keyword>
<dbReference type="InterPro" id="IPR037171">
    <property type="entry name" value="NagB/RpiA_transferase-like"/>
</dbReference>
<dbReference type="RefSeq" id="WP_118924174.1">
    <property type="nucleotide sequence ID" value="NZ_QWEG01000018.1"/>
</dbReference>
<keyword evidence="4" id="KW-0648">Protein biosynthesis</keyword>